<comment type="caution">
    <text evidence="1">The sequence shown here is derived from an EMBL/GenBank/DDBJ whole genome shotgun (WGS) entry which is preliminary data.</text>
</comment>
<sequence length="145" mass="17344">MAKKFRNVKLYKKARYNKLFKRKLKKIKNDLMSEVLSRLDLIQNQMSLMYKSMEKMSKREYDSANFTNSTFTRITEFEESSLSNLVFTSDNTTTDENPQFQLKSKFNHYRQIPNDSECSIEQLRSKNLIDDFKYNCHSTPRACNY</sequence>
<accession>A0A813XE68</accession>
<organism evidence="1 2">
    <name type="scientific">Brachionus calyciflorus</name>
    <dbReference type="NCBI Taxonomy" id="104777"/>
    <lineage>
        <taxon>Eukaryota</taxon>
        <taxon>Metazoa</taxon>
        <taxon>Spiralia</taxon>
        <taxon>Gnathifera</taxon>
        <taxon>Rotifera</taxon>
        <taxon>Eurotatoria</taxon>
        <taxon>Monogononta</taxon>
        <taxon>Pseudotrocha</taxon>
        <taxon>Ploima</taxon>
        <taxon>Brachionidae</taxon>
        <taxon>Brachionus</taxon>
    </lineage>
</organism>
<protein>
    <submittedName>
        <fullName evidence="1">Uncharacterized protein</fullName>
    </submittedName>
</protein>
<dbReference type="EMBL" id="CAJNOC010001483">
    <property type="protein sequence ID" value="CAF0868688.1"/>
    <property type="molecule type" value="Genomic_DNA"/>
</dbReference>
<reference evidence="1" key="1">
    <citation type="submission" date="2021-02" db="EMBL/GenBank/DDBJ databases">
        <authorList>
            <person name="Nowell W R."/>
        </authorList>
    </citation>
    <scope>NUCLEOTIDE SEQUENCE</scope>
    <source>
        <strain evidence="1">Ploen Becks lab</strain>
    </source>
</reference>
<proteinExistence type="predicted"/>
<dbReference type="AlphaFoldDB" id="A0A813XE68"/>
<evidence type="ECO:0000313" key="1">
    <source>
        <dbReference type="EMBL" id="CAF0868688.1"/>
    </source>
</evidence>
<gene>
    <name evidence="1" type="ORF">OXX778_LOCUS9819</name>
</gene>
<keyword evidence="2" id="KW-1185">Reference proteome</keyword>
<name>A0A813XE68_9BILA</name>
<evidence type="ECO:0000313" key="2">
    <source>
        <dbReference type="Proteomes" id="UP000663879"/>
    </source>
</evidence>
<dbReference type="Proteomes" id="UP000663879">
    <property type="component" value="Unassembled WGS sequence"/>
</dbReference>